<evidence type="ECO:0000313" key="4">
    <source>
        <dbReference type="Proteomes" id="UP000785679"/>
    </source>
</evidence>
<evidence type="ECO:0000256" key="1">
    <source>
        <dbReference type="SAM" id="MobiDB-lite"/>
    </source>
</evidence>
<accession>A0A8J8P3C3</accession>
<dbReference type="Proteomes" id="UP000785679">
    <property type="component" value="Unassembled WGS sequence"/>
</dbReference>
<name>A0A8J8P3C3_HALGN</name>
<evidence type="ECO:0000313" key="3">
    <source>
        <dbReference type="EMBL" id="TNV85289.1"/>
    </source>
</evidence>
<gene>
    <name evidence="3" type="ORF">FGO68_gene8209</name>
</gene>
<dbReference type="AlphaFoldDB" id="A0A8J8P3C3"/>
<dbReference type="InterPro" id="IPR004198">
    <property type="entry name" value="Znf_C5HC2"/>
</dbReference>
<reference evidence="3" key="1">
    <citation type="submission" date="2019-06" db="EMBL/GenBank/DDBJ databases">
        <authorList>
            <person name="Zheng W."/>
        </authorList>
    </citation>
    <scope>NUCLEOTIDE SEQUENCE</scope>
    <source>
        <strain evidence="3">QDHG01</strain>
    </source>
</reference>
<dbReference type="EMBL" id="RRYP01001952">
    <property type="protein sequence ID" value="TNV85289.1"/>
    <property type="molecule type" value="Genomic_DNA"/>
</dbReference>
<dbReference type="PROSITE" id="PS51257">
    <property type="entry name" value="PROKAR_LIPOPROTEIN"/>
    <property type="match status" value="1"/>
</dbReference>
<proteinExistence type="predicted"/>
<feature type="domain" description="Zinc finger C5HC2-type" evidence="2">
    <location>
        <begin position="1"/>
        <end position="41"/>
    </location>
</feature>
<evidence type="ECO:0000259" key="2">
    <source>
        <dbReference type="Pfam" id="PF02928"/>
    </source>
</evidence>
<sequence length="140" mass="16311">MSMVHCKHHRINYCINHGLLCSCEPELVKLVYRYSTKELDQFDRQLSELCRSRDIDTPQSSSSQVSRRRHLLSETSSYQSKNEETKEPIEQPPSLHAPYQPSLFKREVINNGRIKKKTLNFTPSSMPSVIVKEQSEMIDE</sequence>
<keyword evidence="4" id="KW-1185">Reference proteome</keyword>
<organism evidence="3 4">
    <name type="scientific">Halteria grandinella</name>
    <dbReference type="NCBI Taxonomy" id="5974"/>
    <lineage>
        <taxon>Eukaryota</taxon>
        <taxon>Sar</taxon>
        <taxon>Alveolata</taxon>
        <taxon>Ciliophora</taxon>
        <taxon>Intramacronucleata</taxon>
        <taxon>Spirotrichea</taxon>
        <taxon>Stichotrichia</taxon>
        <taxon>Sporadotrichida</taxon>
        <taxon>Halteriidae</taxon>
        <taxon>Halteria</taxon>
    </lineage>
</organism>
<dbReference type="Pfam" id="PF02928">
    <property type="entry name" value="zf-C5HC2"/>
    <property type="match status" value="1"/>
</dbReference>
<feature type="region of interest" description="Disordered" evidence="1">
    <location>
        <begin position="53"/>
        <end position="101"/>
    </location>
</feature>
<protein>
    <recommendedName>
        <fullName evidence="2">Zinc finger C5HC2-type domain-containing protein</fullName>
    </recommendedName>
</protein>
<comment type="caution">
    <text evidence="3">The sequence shown here is derived from an EMBL/GenBank/DDBJ whole genome shotgun (WGS) entry which is preliminary data.</text>
</comment>